<dbReference type="EMBL" id="AP019843">
    <property type="protein sequence ID" value="BBM56001.1"/>
    <property type="molecule type" value="Genomic_DNA"/>
</dbReference>
<dbReference type="AlphaFoldDB" id="A0A510KYY5"/>
<organism evidence="2 3">
    <name type="scientific">Leptotrichia wadei</name>
    <dbReference type="NCBI Taxonomy" id="157687"/>
    <lineage>
        <taxon>Bacteria</taxon>
        <taxon>Fusobacteriati</taxon>
        <taxon>Fusobacteriota</taxon>
        <taxon>Fusobacteriia</taxon>
        <taxon>Fusobacteriales</taxon>
        <taxon>Leptotrichiaceae</taxon>
        <taxon>Leptotrichia</taxon>
    </lineage>
</organism>
<name>A0A510KYY5_9FUSO</name>
<reference evidence="2 3" key="1">
    <citation type="submission" date="2019-07" db="EMBL/GenBank/DDBJ databases">
        <title>Complete Genome Sequence of Leptotrichia wadei Strain JMUB3936.</title>
        <authorList>
            <person name="Watanabe S."/>
            <person name="Cui L."/>
        </authorList>
    </citation>
    <scope>NUCLEOTIDE SEQUENCE [LARGE SCALE GENOMIC DNA]</scope>
    <source>
        <strain evidence="2 3">JMUB3936</strain>
        <plasmid evidence="3">pjmub3934p2 dna</plasmid>
    </source>
</reference>
<evidence type="ECO:0000313" key="2">
    <source>
        <dbReference type="EMBL" id="BBM56001.1"/>
    </source>
</evidence>
<sequence length="181" mass="21786">MFFFITNGVVTFQPRDKINRGILEFDPNRFQDVKENDGTYTLKSIFDHRFQEGFKINLDLKKEFEQLEIKGEYLITKGKHVINFKSDAYTELEIKLNLMMKKLRKLMKSKLFLEKKGKMRKHLKIKRKKQKKKTIKRVRKMKKILKKQAKKKTRLKNLITQKLKKLLQKVAEIKKKKTGIE</sequence>
<feature type="coiled-coil region" evidence="1">
    <location>
        <begin position="89"/>
        <end position="176"/>
    </location>
</feature>
<keyword evidence="1" id="KW-0175">Coiled coil</keyword>
<protein>
    <submittedName>
        <fullName evidence="2">Uncharacterized protein</fullName>
    </submittedName>
</protein>
<accession>A0A510KYY5</accession>
<dbReference type="RefSeq" id="WP_147004639.1">
    <property type="nucleotide sequence ID" value="NZ_AP019843.1"/>
</dbReference>
<keyword evidence="2" id="KW-0614">Plasmid</keyword>
<evidence type="ECO:0000313" key="3">
    <source>
        <dbReference type="Proteomes" id="UP000321944"/>
    </source>
</evidence>
<geneLocation type="plasmid" evidence="3">
    <name>pjmub3934p2 dna</name>
</geneLocation>
<dbReference type="Proteomes" id="UP000321944">
    <property type="component" value="Plasmid pJMUB3934p2"/>
</dbReference>
<gene>
    <name evidence="2" type="ORF">JMUB3936_p2017</name>
</gene>
<evidence type="ECO:0000256" key="1">
    <source>
        <dbReference type="SAM" id="Coils"/>
    </source>
</evidence>
<proteinExistence type="predicted"/>